<evidence type="ECO:0000256" key="7">
    <source>
        <dbReference type="RuleBase" id="RU363032"/>
    </source>
</evidence>
<dbReference type="EMBL" id="FOFA01000007">
    <property type="protein sequence ID" value="SEQ97232.1"/>
    <property type="molecule type" value="Genomic_DNA"/>
</dbReference>
<dbReference type="InterPro" id="IPR000515">
    <property type="entry name" value="MetI-like"/>
</dbReference>
<dbReference type="Gene3D" id="1.10.3720.10">
    <property type="entry name" value="MetI-like"/>
    <property type="match status" value="1"/>
</dbReference>
<evidence type="ECO:0000259" key="8">
    <source>
        <dbReference type="PROSITE" id="PS50928"/>
    </source>
</evidence>
<dbReference type="RefSeq" id="WP_091183123.1">
    <property type="nucleotide sequence ID" value="NZ_FOFA01000007.1"/>
</dbReference>
<keyword evidence="6 7" id="KW-0472">Membrane</keyword>
<evidence type="ECO:0000256" key="2">
    <source>
        <dbReference type="ARBA" id="ARBA00022448"/>
    </source>
</evidence>
<keyword evidence="4 7" id="KW-0812">Transmembrane</keyword>
<feature type="transmembrane region" description="Helical" evidence="7">
    <location>
        <begin position="223"/>
        <end position="242"/>
    </location>
</feature>
<keyword evidence="10" id="KW-1185">Reference proteome</keyword>
<evidence type="ECO:0000313" key="9">
    <source>
        <dbReference type="EMBL" id="SEQ97232.1"/>
    </source>
</evidence>
<evidence type="ECO:0000256" key="5">
    <source>
        <dbReference type="ARBA" id="ARBA00022989"/>
    </source>
</evidence>
<name>A0A1H9KDS1_9ACTN</name>
<dbReference type="OrthoDB" id="9804439at2"/>
<evidence type="ECO:0000256" key="4">
    <source>
        <dbReference type="ARBA" id="ARBA00022692"/>
    </source>
</evidence>
<proteinExistence type="inferred from homology"/>
<dbReference type="PANTHER" id="PTHR30193">
    <property type="entry name" value="ABC TRANSPORTER PERMEASE PROTEIN"/>
    <property type="match status" value="1"/>
</dbReference>
<feature type="domain" description="ABC transmembrane type-1" evidence="8">
    <location>
        <begin position="90"/>
        <end position="304"/>
    </location>
</feature>
<comment type="similarity">
    <text evidence="7">Belongs to the binding-protein-dependent transport system permease family.</text>
</comment>
<evidence type="ECO:0000256" key="6">
    <source>
        <dbReference type="ARBA" id="ARBA00023136"/>
    </source>
</evidence>
<gene>
    <name evidence="9" type="ORF">SAMN05421756_107169</name>
</gene>
<feature type="transmembrane region" description="Helical" evidence="7">
    <location>
        <begin position="94"/>
        <end position="116"/>
    </location>
</feature>
<dbReference type="AlphaFoldDB" id="A0A1H9KDS1"/>
<dbReference type="InterPro" id="IPR035906">
    <property type="entry name" value="MetI-like_sf"/>
</dbReference>
<evidence type="ECO:0000256" key="3">
    <source>
        <dbReference type="ARBA" id="ARBA00022475"/>
    </source>
</evidence>
<dbReference type="PROSITE" id="PS50928">
    <property type="entry name" value="ABC_TM1"/>
    <property type="match status" value="1"/>
</dbReference>
<evidence type="ECO:0000256" key="1">
    <source>
        <dbReference type="ARBA" id="ARBA00004651"/>
    </source>
</evidence>
<keyword evidence="9" id="KW-0762">Sugar transport</keyword>
<organism evidence="9 10">
    <name type="scientific">Microlunatus flavus</name>
    <dbReference type="NCBI Taxonomy" id="1036181"/>
    <lineage>
        <taxon>Bacteria</taxon>
        <taxon>Bacillati</taxon>
        <taxon>Actinomycetota</taxon>
        <taxon>Actinomycetes</taxon>
        <taxon>Propionibacteriales</taxon>
        <taxon>Propionibacteriaceae</taxon>
        <taxon>Microlunatus</taxon>
    </lineage>
</organism>
<keyword evidence="2 7" id="KW-0813">Transport</keyword>
<feature type="transmembrane region" description="Helical" evidence="7">
    <location>
        <begin position="32"/>
        <end position="52"/>
    </location>
</feature>
<feature type="transmembrane region" description="Helical" evidence="7">
    <location>
        <begin position="177"/>
        <end position="202"/>
    </location>
</feature>
<protein>
    <submittedName>
        <fullName evidence="9">Multiple sugar transport system permease protein</fullName>
    </submittedName>
</protein>
<dbReference type="PANTHER" id="PTHR30193:SF37">
    <property type="entry name" value="INNER MEMBRANE ABC TRANSPORTER PERMEASE PROTEIN YCJO"/>
    <property type="match status" value="1"/>
</dbReference>
<keyword evidence="3" id="KW-1003">Cell membrane</keyword>
<dbReference type="SUPFAM" id="SSF161098">
    <property type="entry name" value="MetI-like"/>
    <property type="match status" value="1"/>
</dbReference>
<dbReference type="STRING" id="1036181.SAMN05421756_107169"/>
<sequence length="320" mass="34697">MTLASLDRPRGGSVSAARSRRRRIALQKWGPAYVLVLPAMVLILAMMVYPLVQTVVFSFSTVQLPLLTPVFAGLKIFAAVAADPDTLPIALRTLGWIAGTVVIRFVLGFVGALLFNARVRGTVWLRVLVIIPWTLPSVVAANLWRWMLQGDIGVVDQTLRAVGLGALATDWLGDPTFALWAVMLTYSWQGFPFVMLLLLAGLQGIGQDQYEAAALDGARWYQTFRHITLPSLRGLIAIALVLEVVSSINSFDTIMIMTGGGPANATLTFGINIYRTGFSLFDFGKASALSVLLFVAALVVFVVHGTLSRRVARAHGEQSL</sequence>
<comment type="subcellular location">
    <subcellularLocation>
        <location evidence="1 7">Cell membrane</location>
        <topology evidence="1 7">Multi-pass membrane protein</topology>
    </subcellularLocation>
</comment>
<dbReference type="CDD" id="cd06261">
    <property type="entry name" value="TM_PBP2"/>
    <property type="match status" value="1"/>
</dbReference>
<dbReference type="Proteomes" id="UP000198504">
    <property type="component" value="Unassembled WGS sequence"/>
</dbReference>
<dbReference type="Pfam" id="PF00528">
    <property type="entry name" value="BPD_transp_1"/>
    <property type="match status" value="1"/>
</dbReference>
<dbReference type="InterPro" id="IPR051393">
    <property type="entry name" value="ABC_transporter_permease"/>
</dbReference>
<feature type="transmembrane region" description="Helical" evidence="7">
    <location>
        <begin position="123"/>
        <end position="144"/>
    </location>
</feature>
<dbReference type="GO" id="GO:0005886">
    <property type="term" value="C:plasma membrane"/>
    <property type="evidence" value="ECO:0007669"/>
    <property type="project" value="UniProtKB-SubCell"/>
</dbReference>
<feature type="transmembrane region" description="Helical" evidence="7">
    <location>
        <begin position="286"/>
        <end position="307"/>
    </location>
</feature>
<reference evidence="10" key="1">
    <citation type="submission" date="2016-10" db="EMBL/GenBank/DDBJ databases">
        <authorList>
            <person name="Varghese N."/>
            <person name="Submissions S."/>
        </authorList>
    </citation>
    <scope>NUCLEOTIDE SEQUENCE [LARGE SCALE GENOMIC DNA]</scope>
    <source>
        <strain evidence="10">CGMCC 4.6856</strain>
    </source>
</reference>
<keyword evidence="5 7" id="KW-1133">Transmembrane helix</keyword>
<dbReference type="GO" id="GO:0055085">
    <property type="term" value="P:transmembrane transport"/>
    <property type="evidence" value="ECO:0007669"/>
    <property type="project" value="InterPro"/>
</dbReference>
<accession>A0A1H9KDS1</accession>
<evidence type="ECO:0000313" key="10">
    <source>
        <dbReference type="Proteomes" id="UP000198504"/>
    </source>
</evidence>